<dbReference type="AlphaFoldDB" id="A0A0A9HT15"/>
<sequence length="41" mass="4821">MVRCFNHSFYTFSSTTFILGPFKVFLRSLWSPQCVHCSKNC</sequence>
<reference evidence="1" key="1">
    <citation type="submission" date="2014-09" db="EMBL/GenBank/DDBJ databases">
        <authorList>
            <person name="Magalhaes I.L.F."/>
            <person name="Oliveira U."/>
            <person name="Santos F.R."/>
            <person name="Vidigal T.H.D.A."/>
            <person name="Brescovit A.D."/>
            <person name="Santos A.J."/>
        </authorList>
    </citation>
    <scope>NUCLEOTIDE SEQUENCE</scope>
    <source>
        <tissue evidence="1">Shoot tissue taken approximately 20 cm above the soil surface</tissue>
    </source>
</reference>
<protein>
    <submittedName>
        <fullName evidence="1">Uncharacterized protein</fullName>
    </submittedName>
</protein>
<evidence type="ECO:0000313" key="1">
    <source>
        <dbReference type="EMBL" id="JAE38969.1"/>
    </source>
</evidence>
<accession>A0A0A9HT15</accession>
<name>A0A0A9HT15_ARUDO</name>
<proteinExistence type="predicted"/>
<reference evidence="1" key="2">
    <citation type="journal article" date="2015" name="Data Brief">
        <title>Shoot transcriptome of the giant reed, Arundo donax.</title>
        <authorList>
            <person name="Barrero R.A."/>
            <person name="Guerrero F.D."/>
            <person name="Moolhuijzen P."/>
            <person name="Goolsby J.A."/>
            <person name="Tidwell J."/>
            <person name="Bellgard S.E."/>
            <person name="Bellgard M.I."/>
        </authorList>
    </citation>
    <scope>NUCLEOTIDE SEQUENCE</scope>
    <source>
        <tissue evidence="1">Shoot tissue taken approximately 20 cm above the soil surface</tissue>
    </source>
</reference>
<dbReference type="EMBL" id="GBRH01158927">
    <property type="protein sequence ID" value="JAE38969.1"/>
    <property type="molecule type" value="Transcribed_RNA"/>
</dbReference>
<organism evidence="1">
    <name type="scientific">Arundo donax</name>
    <name type="common">Giant reed</name>
    <name type="synonym">Donax arundinaceus</name>
    <dbReference type="NCBI Taxonomy" id="35708"/>
    <lineage>
        <taxon>Eukaryota</taxon>
        <taxon>Viridiplantae</taxon>
        <taxon>Streptophyta</taxon>
        <taxon>Embryophyta</taxon>
        <taxon>Tracheophyta</taxon>
        <taxon>Spermatophyta</taxon>
        <taxon>Magnoliopsida</taxon>
        <taxon>Liliopsida</taxon>
        <taxon>Poales</taxon>
        <taxon>Poaceae</taxon>
        <taxon>PACMAD clade</taxon>
        <taxon>Arundinoideae</taxon>
        <taxon>Arundineae</taxon>
        <taxon>Arundo</taxon>
    </lineage>
</organism>